<dbReference type="VEuPathDB" id="PiroplasmaDB:BBBOND_0205210"/>
<sequence length="225" mass="25413">MGDFCKYITVFKRFKIAPDKFTVERRVLYPRVTDKLVTVILLCDSPSLGRKGAILSIPRGLANYHMIPQGRAAYANWQNVDIFAKAKDFCINCETGKDEYTSLATAYPELVYDLIRNGTPEDLSTDSDRMANQVLTFKINTLSKDRKRARAPLSLYRILDVFSKRHQIDLLPCHIVGLVHLQGAKMCDKRIPTTGEYNVVARLPLIALHANAVAFTLNLAHLDDQ</sequence>
<dbReference type="InterPro" id="IPR036935">
    <property type="entry name" value="Ribosomal_bL9_N_sf"/>
</dbReference>
<dbReference type="InterPro" id="IPR009027">
    <property type="entry name" value="Ribosomal_bL9/RNase_H1_N"/>
</dbReference>
<feature type="domain" description="Ribosomal protein L9" evidence="4">
    <location>
        <begin position="38"/>
        <end position="82"/>
    </location>
</feature>
<dbReference type="InterPro" id="IPR000244">
    <property type="entry name" value="Ribosomal_bL9"/>
</dbReference>
<accession>A0A061D463</accession>
<evidence type="ECO:0000256" key="2">
    <source>
        <dbReference type="ARBA" id="ARBA00022980"/>
    </source>
</evidence>
<keyword evidence="3" id="KW-0687">Ribonucleoprotein</keyword>
<dbReference type="GO" id="GO:0006412">
    <property type="term" value="P:translation"/>
    <property type="evidence" value="ECO:0007669"/>
    <property type="project" value="InterPro"/>
</dbReference>
<evidence type="ECO:0000259" key="4">
    <source>
        <dbReference type="Pfam" id="PF01281"/>
    </source>
</evidence>
<dbReference type="AlphaFoldDB" id="A0A061D463"/>
<evidence type="ECO:0000313" key="6">
    <source>
        <dbReference type="Proteomes" id="UP000033188"/>
    </source>
</evidence>
<dbReference type="EMBL" id="LK391708">
    <property type="protein sequence ID" value="CDR95363.1"/>
    <property type="molecule type" value="Genomic_DNA"/>
</dbReference>
<dbReference type="GO" id="GO:0003735">
    <property type="term" value="F:structural constituent of ribosome"/>
    <property type="evidence" value="ECO:0007669"/>
    <property type="project" value="InterPro"/>
</dbReference>
<dbReference type="OrthoDB" id="10252354at2759"/>
<dbReference type="OMA" id="ANWYNID"/>
<keyword evidence="2" id="KW-0689">Ribosomal protein</keyword>
<evidence type="ECO:0000313" key="5">
    <source>
        <dbReference type="EMBL" id="CDR95363.1"/>
    </source>
</evidence>
<comment type="similarity">
    <text evidence="1">Belongs to the bacterial ribosomal protein bL9 family.</text>
</comment>
<dbReference type="GO" id="GO:0005840">
    <property type="term" value="C:ribosome"/>
    <property type="evidence" value="ECO:0007669"/>
    <property type="project" value="UniProtKB-KW"/>
</dbReference>
<name>A0A061D463_BABBI</name>
<evidence type="ECO:0000256" key="1">
    <source>
        <dbReference type="ARBA" id="ARBA00010605"/>
    </source>
</evidence>
<keyword evidence="6" id="KW-1185">Reference proteome</keyword>
<dbReference type="GeneID" id="24563904"/>
<gene>
    <name evidence="5" type="ORF">BBBOND_0205210</name>
</gene>
<dbReference type="InterPro" id="IPR020070">
    <property type="entry name" value="Ribosomal_bL9_N"/>
</dbReference>
<dbReference type="SUPFAM" id="SSF55658">
    <property type="entry name" value="L9 N-domain-like"/>
    <property type="match status" value="1"/>
</dbReference>
<proteinExistence type="inferred from homology"/>
<dbReference type="KEGG" id="bbig:BBBOND_0205210"/>
<dbReference type="RefSeq" id="XP_012767549.1">
    <property type="nucleotide sequence ID" value="XM_012912095.1"/>
</dbReference>
<evidence type="ECO:0000256" key="3">
    <source>
        <dbReference type="ARBA" id="ARBA00023274"/>
    </source>
</evidence>
<dbReference type="Pfam" id="PF01281">
    <property type="entry name" value="Ribosomal_L9_N"/>
    <property type="match status" value="1"/>
</dbReference>
<dbReference type="Gene3D" id="3.40.5.10">
    <property type="entry name" value="Ribosomal protein L9, N-terminal domain"/>
    <property type="match status" value="1"/>
</dbReference>
<dbReference type="Proteomes" id="UP000033188">
    <property type="component" value="Chromosome 2"/>
</dbReference>
<protein>
    <recommendedName>
        <fullName evidence="4">Ribosomal protein L9 domain-containing protein</fullName>
    </recommendedName>
</protein>
<dbReference type="PANTHER" id="PTHR21368">
    <property type="entry name" value="50S RIBOSOMAL PROTEIN L9"/>
    <property type="match status" value="1"/>
</dbReference>
<dbReference type="GO" id="GO:1990904">
    <property type="term" value="C:ribonucleoprotein complex"/>
    <property type="evidence" value="ECO:0007669"/>
    <property type="project" value="UniProtKB-KW"/>
</dbReference>
<reference evidence="6" key="1">
    <citation type="submission" date="2014-06" db="EMBL/GenBank/DDBJ databases">
        <authorList>
            <person name="Aslett M."/>
            <person name="De Silva N."/>
        </authorList>
    </citation>
    <scope>NUCLEOTIDE SEQUENCE [LARGE SCALE GENOMIC DNA]</scope>
    <source>
        <strain evidence="6">Bond</strain>
    </source>
</reference>
<organism evidence="5 6">
    <name type="scientific">Babesia bigemina</name>
    <dbReference type="NCBI Taxonomy" id="5866"/>
    <lineage>
        <taxon>Eukaryota</taxon>
        <taxon>Sar</taxon>
        <taxon>Alveolata</taxon>
        <taxon>Apicomplexa</taxon>
        <taxon>Aconoidasida</taxon>
        <taxon>Piroplasmida</taxon>
        <taxon>Babesiidae</taxon>
        <taxon>Babesia</taxon>
    </lineage>
</organism>